<dbReference type="Proteomes" id="UP000661696">
    <property type="component" value="Unassembled WGS sequence"/>
</dbReference>
<keyword evidence="3" id="KW-1185">Reference proteome</keyword>
<name>A0ABS1QCG5_9FLAO</name>
<reference evidence="2 3" key="1">
    <citation type="submission" date="2020-12" db="EMBL/GenBank/DDBJ databases">
        <title>Chryseobacterium endoalhailicus sp. nov., isolated from seed of leguminous plant.</title>
        <authorList>
            <person name="Zhang X."/>
        </authorList>
    </citation>
    <scope>NUCLEOTIDE SEQUENCE [LARGE SCALE GENOMIC DNA]</scope>
    <source>
        <strain evidence="2 3">L7</strain>
    </source>
</reference>
<dbReference type="InterPro" id="IPR011704">
    <property type="entry name" value="ATPase_dyneun-rel_AAA"/>
</dbReference>
<protein>
    <submittedName>
        <fullName evidence="2">AAA family ATPase</fullName>
    </submittedName>
</protein>
<dbReference type="Gene3D" id="3.40.50.300">
    <property type="entry name" value="P-loop containing nucleotide triphosphate hydrolases"/>
    <property type="match status" value="2"/>
</dbReference>
<evidence type="ECO:0000313" key="3">
    <source>
        <dbReference type="Proteomes" id="UP000661696"/>
    </source>
</evidence>
<proteinExistence type="predicted"/>
<dbReference type="InterPro" id="IPR052934">
    <property type="entry name" value="Methyl-DNA_Rec/Restrict_Enz"/>
</dbReference>
<accession>A0ABS1QCG5</accession>
<organism evidence="2 3">
    <name type="scientific">Chryseobacterium endalhagicum</name>
    <dbReference type="NCBI Taxonomy" id="2797638"/>
    <lineage>
        <taxon>Bacteria</taxon>
        <taxon>Pseudomonadati</taxon>
        <taxon>Bacteroidota</taxon>
        <taxon>Flavobacteriia</taxon>
        <taxon>Flavobacteriales</taxon>
        <taxon>Weeksellaceae</taxon>
        <taxon>Chryseobacterium group</taxon>
        <taxon>Chryseobacterium</taxon>
    </lineage>
</organism>
<feature type="domain" description="AAA+ ATPase" evidence="1">
    <location>
        <begin position="151"/>
        <end position="546"/>
    </location>
</feature>
<comment type="caution">
    <text evidence="2">The sequence shown here is derived from an EMBL/GenBank/DDBJ whole genome shotgun (WGS) entry which is preliminary data.</text>
</comment>
<dbReference type="InterPro" id="IPR003593">
    <property type="entry name" value="AAA+_ATPase"/>
</dbReference>
<sequence>MKYWHLQMCLPYGRKGGFYDSRPILKHSSALIASGEWESHQCINFKNFEGDGLDQGDIVLVREGKRPLALVRVLDDIAFYEKELEQQFRHNWFRKVNILKWFEDDEDFPQPQGTLQILNSPYTDSYKYIHDRLKQITKETKMKEITDLLKYKNQIILQGPPGTGKTKLAKEIAEALIDKDAVIEKPDVINADDIKKLIKIGQRIKTVGGRGDYEIKEINNDTLLISTSGEDRKPTINGVISFYKNHKNGENWNTTDLSNVQLYEMAIAKYISEFYDSSDRLANEDSQPQFKLLQFHPSYTYEDFVRGIVAESKGNFIEYKNVNKTLGLFAKTALDNYLNSKKDISVLSKEKWVDLQFDRFVEKIAEDLNNEKYFKLTDSVNIVDLEDDAFLYIGTVWKGYQHRMPFKDIKQAFLDGNTIRIELSKNANISGSARQHATYYVAVLKAFLEFIKDEKYSEEKGEVKLKNYVLVIDEINRANLSSVLGELIYALEYRGEKVDSMYSVEGSSKLVLPPNLYIIGTMNTADRSVGHIDYAIRRRFGFVDVLPKNLSPELQDDFDVDLFVSVSELFIQNYSVDQDYENIVPSEYLSSDFDPKEVWLGHSYFIKPKELDADMEMRLEYEIKPILREYVKDGILKESALAMIENLSTVK</sequence>
<dbReference type="SUPFAM" id="SSF52540">
    <property type="entry name" value="P-loop containing nucleoside triphosphate hydrolases"/>
    <property type="match status" value="1"/>
</dbReference>
<dbReference type="Pfam" id="PF20720">
    <property type="entry name" value="nSTAND3"/>
    <property type="match status" value="1"/>
</dbReference>
<dbReference type="PANTHER" id="PTHR37291:SF1">
    <property type="entry name" value="TYPE IV METHYL-DIRECTED RESTRICTION ENZYME ECOKMCRB SUBUNIT"/>
    <property type="match status" value="1"/>
</dbReference>
<dbReference type="EMBL" id="JAELVM010000001">
    <property type="protein sequence ID" value="MBL1220297.1"/>
    <property type="molecule type" value="Genomic_DNA"/>
</dbReference>
<dbReference type="PRINTS" id="PR00830">
    <property type="entry name" value="ENDOLAPTASE"/>
</dbReference>
<gene>
    <name evidence="2" type="ORF">JET18_05575</name>
</gene>
<dbReference type="PANTHER" id="PTHR37291">
    <property type="entry name" value="5-METHYLCYTOSINE-SPECIFIC RESTRICTION ENZYME B"/>
    <property type="match status" value="1"/>
</dbReference>
<dbReference type="InterPro" id="IPR027417">
    <property type="entry name" value="P-loop_NTPase"/>
</dbReference>
<dbReference type="InterPro" id="IPR049050">
    <property type="entry name" value="nSTAND3"/>
</dbReference>
<dbReference type="Pfam" id="PF07728">
    <property type="entry name" value="AAA_5"/>
    <property type="match status" value="1"/>
</dbReference>
<dbReference type="RefSeq" id="WP_202089624.1">
    <property type="nucleotide sequence ID" value="NZ_JAELVM010000001.1"/>
</dbReference>
<dbReference type="SMART" id="SM00382">
    <property type="entry name" value="AAA"/>
    <property type="match status" value="1"/>
</dbReference>
<evidence type="ECO:0000313" key="2">
    <source>
        <dbReference type="EMBL" id="MBL1220297.1"/>
    </source>
</evidence>
<evidence type="ECO:0000259" key="1">
    <source>
        <dbReference type="SMART" id="SM00382"/>
    </source>
</evidence>